<organism evidence="2 3">
    <name type="scientific">Nocardiopsis sediminis</name>
    <dbReference type="NCBI Taxonomy" id="1778267"/>
    <lineage>
        <taxon>Bacteria</taxon>
        <taxon>Bacillati</taxon>
        <taxon>Actinomycetota</taxon>
        <taxon>Actinomycetes</taxon>
        <taxon>Streptosporangiales</taxon>
        <taxon>Nocardiopsidaceae</taxon>
        <taxon>Nocardiopsis</taxon>
    </lineage>
</organism>
<dbReference type="EMBL" id="JBHSBH010000013">
    <property type="protein sequence ID" value="MFC3998481.1"/>
    <property type="molecule type" value="Genomic_DNA"/>
</dbReference>
<accession>A0ABV8FQM9</accession>
<evidence type="ECO:0008006" key="4">
    <source>
        <dbReference type="Google" id="ProtNLM"/>
    </source>
</evidence>
<feature type="transmembrane region" description="Helical" evidence="1">
    <location>
        <begin position="128"/>
        <end position="150"/>
    </location>
</feature>
<dbReference type="InterPro" id="IPR036259">
    <property type="entry name" value="MFS_trans_sf"/>
</dbReference>
<feature type="transmembrane region" description="Helical" evidence="1">
    <location>
        <begin position="35"/>
        <end position="62"/>
    </location>
</feature>
<feature type="transmembrane region" description="Helical" evidence="1">
    <location>
        <begin position="12"/>
        <end position="29"/>
    </location>
</feature>
<reference evidence="3" key="1">
    <citation type="journal article" date="2019" name="Int. J. Syst. Evol. Microbiol.">
        <title>The Global Catalogue of Microorganisms (GCM) 10K type strain sequencing project: providing services to taxonomists for standard genome sequencing and annotation.</title>
        <authorList>
            <consortium name="The Broad Institute Genomics Platform"/>
            <consortium name="The Broad Institute Genome Sequencing Center for Infectious Disease"/>
            <person name="Wu L."/>
            <person name="Ma J."/>
        </authorList>
    </citation>
    <scope>NUCLEOTIDE SEQUENCE [LARGE SCALE GENOMIC DNA]</scope>
    <source>
        <strain evidence="3">TBRC 1826</strain>
    </source>
</reference>
<name>A0ABV8FQM9_9ACTN</name>
<dbReference type="RefSeq" id="WP_378536333.1">
    <property type="nucleotide sequence ID" value="NZ_JBHSBH010000013.1"/>
</dbReference>
<evidence type="ECO:0000313" key="2">
    <source>
        <dbReference type="EMBL" id="MFC3998481.1"/>
    </source>
</evidence>
<gene>
    <name evidence="2" type="ORF">ACFOVU_21330</name>
</gene>
<keyword evidence="1" id="KW-0472">Membrane</keyword>
<keyword evidence="1" id="KW-1133">Transmembrane helix</keyword>
<sequence length="153" mass="15305">MPRRRWAGNRPFTLATSYFALLYAVPALVERHAGWAAGAIGTGQLVALLAGSALAPAFAAVAARLDARALPAALIAAGGSAVAVAALAQSAPLLLGVLTLAVFASSSAQATLVRFATAPAPGPQRPMAMGLFNLCFQPGGAFGPSLVVLLEIG</sequence>
<keyword evidence="1" id="KW-0812">Transmembrane</keyword>
<protein>
    <recommendedName>
        <fullName evidence="4">MFS transporter</fullName>
    </recommendedName>
</protein>
<proteinExistence type="predicted"/>
<keyword evidence="3" id="KW-1185">Reference proteome</keyword>
<evidence type="ECO:0000256" key="1">
    <source>
        <dbReference type="SAM" id="Phobius"/>
    </source>
</evidence>
<dbReference type="Proteomes" id="UP001595847">
    <property type="component" value="Unassembled WGS sequence"/>
</dbReference>
<dbReference type="SUPFAM" id="SSF103473">
    <property type="entry name" value="MFS general substrate transporter"/>
    <property type="match status" value="1"/>
</dbReference>
<comment type="caution">
    <text evidence="2">The sequence shown here is derived from an EMBL/GenBank/DDBJ whole genome shotgun (WGS) entry which is preliminary data.</text>
</comment>
<dbReference type="Gene3D" id="1.20.1250.20">
    <property type="entry name" value="MFS general substrate transporter like domains"/>
    <property type="match status" value="1"/>
</dbReference>
<evidence type="ECO:0000313" key="3">
    <source>
        <dbReference type="Proteomes" id="UP001595847"/>
    </source>
</evidence>